<name>A0A0F8X5J5_9ZZZZ</name>
<proteinExistence type="predicted"/>
<dbReference type="AlphaFoldDB" id="A0A0F8X5J5"/>
<comment type="caution">
    <text evidence="1">The sequence shown here is derived from an EMBL/GenBank/DDBJ whole genome shotgun (WGS) entry which is preliminary data.</text>
</comment>
<reference evidence="1" key="1">
    <citation type="journal article" date="2015" name="Nature">
        <title>Complex archaea that bridge the gap between prokaryotes and eukaryotes.</title>
        <authorList>
            <person name="Spang A."/>
            <person name="Saw J.H."/>
            <person name="Jorgensen S.L."/>
            <person name="Zaremba-Niedzwiedzka K."/>
            <person name="Martijn J."/>
            <person name="Lind A.E."/>
            <person name="van Eijk R."/>
            <person name="Schleper C."/>
            <person name="Guy L."/>
            <person name="Ettema T.J."/>
        </authorList>
    </citation>
    <scope>NUCLEOTIDE SEQUENCE</scope>
</reference>
<protein>
    <submittedName>
        <fullName evidence="1">Uncharacterized protein</fullName>
    </submittedName>
</protein>
<organism evidence="1">
    <name type="scientific">marine sediment metagenome</name>
    <dbReference type="NCBI Taxonomy" id="412755"/>
    <lineage>
        <taxon>unclassified sequences</taxon>
        <taxon>metagenomes</taxon>
        <taxon>ecological metagenomes</taxon>
    </lineage>
</organism>
<dbReference type="EMBL" id="LAZR01061056">
    <property type="protein sequence ID" value="KKK64362.1"/>
    <property type="molecule type" value="Genomic_DNA"/>
</dbReference>
<accession>A0A0F8X5J5</accession>
<evidence type="ECO:0000313" key="1">
    <source>
        <dbReference type="EMBL" id="KKK64362.1"/>
    </source>
</evidence>
<gene>
    <name evidence="1" type="ORF">LCGC14_2984970</name>
</gene>
<sequence>MFSDNSLTTLSHKLYVAREEADENGASGAPAAIVLATEGDFAQKPAATLDLQKKDLFIPRGNIGPGELIQNGLAFSFTGSSAAGKTFTYDIFTWANENGPAKHTVNGTGILGTQQVVKYPHNGIAPDTTRFWADTLAVTWENHPKEVESTDTIGHNSVAEVWLDGTGLRYWFIQISDADGSTGTEAGDISCFYRYF</sequence>